<dbReference type="EMBL" id="LOHF01000024">
    <property type="protein sequence ID" value="OUM71640.1"/>
    <property type="molecule type" value="Genomic_DNA"/>
</dbReference>
<organism evidence="1 2">
    <name type="scientific">Pseudomonas caspiana</name>
    <dbReference type="NCBI Taxonomy" id="1451454"/>
    <lineage>
        <taxon>Bacteria</taxon>
        <taxon>Pseudomonadati</taxon>
        <taxon>Pseudomonadota</taxon>
        <taxon>Gammaproteobacteria</taxon>
        <taxon>Pseudomonadales</taxon>
        <taxon>Pseudomonadaceae</taxon>
        <taxon>Pseudomonas</taxon>
    </lineage>
</organism>
<name>A0A1Y3NVJ9_9PSED</name>
<accession>A0A1Y3NVJ9</accession>
<evidence type="ECO:0000313" key="1">
    <source>
        <dbReference type="EMBL" id="OUM71640.1"/>
    </source>
</evidence>
<sequence length="105" mass="12005">MSRAFGLRCLAEYRVRRAIARNCVGKVIFLIIFESEFTPGGASYSMSMFHKLPSFLLDVSNVDGRCSEFFIVGKYDMFGDAISKVDCILRVVRKHWYYLFAPANS</sequence>
<dbReference type="AlphaFoldDB" id="A0A1Y3NVJ9"/>
<proteinExistence type="predicted"/>
<gene>
    <name evidence="1" type="ORF">AUC60_21990</name>
</gene>
<dbReference type="Proteomes" id="UP000195440">
    <property type="component" value="Unassembled WGS sequence"/>
</dbReference>
<evidence type="ECO:0000313" key="2">
    <source>
        <dbReference type="Proteomes" id="UP000195440"/>
    </source>
</evidence>
<comment type="caution">
    <text evidence="1">The sequence shown here is derived from an EMBL/GenBank/DDBJ whole genome shotgun (WGS) entry which is preliminary data.</text>
</comment>
<protein>
    <submittedName>
        <fullName evidence="1">Uncharacterized protein</fullName>
    </submittedName>
</protein>
<reference evidence="1 2" key="1">
    <citation type="journal article" date="2017" name="Syst. Appl. Microbiol.">
        <title>Pseudomonas caspiana sp. nov., a citrus pathogen in the Pseudomonas syringae phylogenetic group.</title>
        <authorList>
            <person name="Busquets A."/>
            <person name="Gomila M."/>
            <person name="Beiki F."/>
            <person name="Mulet M."/>
            <person name="Rahimian H."/>
            <person name="Garcia-Valdes E."/>
            <person name="Lalucat J."/>
        </authorList>
    </citation>
    <scope>NUCLEOTIDE SEQUENCE [LARGE SCALE GENOMIC DNA]</scope>
    <source>
        <strain evidence="1 2">FBF102</strain>
    </source>
</reference>
<keyword evidence="2" id="KW-1185">Reference proteome</keyword>